<dbReference type="OrthoDB" id="9813621at2"/>
<keyword evidence="3" id="KW-1185">Reference proteome</keyword>
<sequence>MLLKIKGWAWGPLDFVVMWMLLAGAGFAYALLTRNTVPLAYRFATGLALVTCFLLVWINSAVGIIGSEENPANLLYAAVLFTGLIGAVIARFQSPGMSRALVATAIAQLLVPVIALLFHKHDFAPGLWQVFALNACFAALFATSAALFQRAARSSPALRETTAA</sequence>
<feature type="transmembrane region" description="Helical" evidence="1">
    <location>
        <begin position="100"/>
        <end position="118"/>
    </location>
</feature>
<accession>A0A290QG53</accession>
<feature type="transmembrane region" description="Helical" evidence="1">
    <location>
        <begin position="74"/>
        <end position="93"/>
    </location>
</feature>
<proteinExistence type="predicted"/>
<keyword evidence="1" id="KW-1133">Transmembrane helix</keyword>
<organism evidence="2 3">
    <name type="scientific">Nibricoccus aquaticus</name>
    <dbReference type="NCBI Taxonomy" id="2576891"/>
    <lineage>
        <taxon>Bacteria</taxon>
        <taxon>Pseudomonadati</taxon>
        <taxon>Verrucomicrobiota</taxon>
        <taxon>Opitutia</taxon>
        <taxon>Opitutales</taxon>
        <taxon>Opitutaceae</taxon>
        <taxon>Nibricoccus</taxon>
    </lineage>
</organism>
<feature type="transmembrane region" description="Helical" evidence="1">
    <location>
        <begin position="130"/>
        <end position="148"/>
    </location>
</feature>
<feature type="transmembrane region" description="Helical" evidence="1">
    <location>
        <begin position="12"/>
        <end position="32"/>
    </location>
</feature>
<gene>
    <name evidence="2" type="ORF">CMV30_17445</name>
</gene>
<dbReference type="AlphaFoldDB" id="A0A290QG53"/>
<protein>
    <submittedName>
        <fullName evidence="2">Uncharacterized protein</fullName>
    </submittedName>
</protein>
<keyword evidence="1" id="KW-0472">Membrane</keyword>
<reference evidence="2 3" key="1">
    <citation type="submission" date="2017-09" db="EMBL/GenBank/DDBJ databases">
        <title>Complete genome sequence of Verrucomicrobial strain HZ-65, isolated from freshwater.</title>
        <authorList>
            <person name="Choi A."/>
        </authorList>
    </citation>
    <scope>NUCLEOTIDE SEQUENCE [LARGE SCALE GENOMIC DNA]</scope>
    <source>
        <strain evidence="2 3">HZ-65</strain>
    </source>
</reference>
<keyword evidence="1" id="KW-0812">Transmembrane</keyword>
<dbReference type="KEGG" id="vbh:CMV30_17445"/>
<name>A0A290QG53_9BACT</name>
<dbReference type="Proteomes" id="UP000217265">
    <property type="component" value="Chromosome"/>
</dbReference>
<evidence type="ECO:0000313" key="3">
    <source>
        <dbReference type="Proteomes" id="UP000217265"/>
    </source>
</evidence>
<feature type="transmembrane region" description="Helical" evidence="1">
    <location>
        <begin position="39"/>
        <end position="62"/>
    </location>
</feature>
<evidence type="ECO:0000256" key="1">
    <source>
        <dbReference type="SAM" id="Phobius"/>
    </source>
</evidence>
<evidence type="ECO:0000313" key="2">
    <source>
        <dbReference type="EMBL" id="ATC66220.1"/>
    </source>
</evidence>
<dbReference type="EMBL" id="CP023344">
    <property type="protein sequence ID" value="ATC66220.1"/>
    <property type="molecule type" value="Genomic_DNA"/>
</dbReference>